<dbReference type="RefSeq" id="WP_258540957.1">
    <property type="nucleotide sequence ID" value="NZ_OU015584.1"/>
</dbReference>
<dbReference type="SUPFAM" id="SSF82185">
    <property type="entry name" value="Histone H3 K4-specific methyltransferase SET7/9 N-terminal domain"/>
    <property type="match status" value="3"/>
</dbReference>
<dbReference type="PANTHER" id="PTHR33706">
    <property type="entry name" value="MORN VARIANT REPEAT PROTEIN"/>
    <property type="match status" value="1"/>
</dbReference>
<dbReference type="EMBL" id="OU015584">
    <property type="protein sequence ID" value="CAG5078649.1"/>
    <property type="molecule type" value="Genomic_DNA"/>
</dbReference>
<sequence>MRQILFLIIFIPILSLGQIKRGGSGTEENNNTNEQNNTYTGDDPSKLYPTKGEKPVNCNQDLEFDPGNQLVYHSKTNKPFTGLCVSYFPNGKLERKASFVNGKDNDTAYVYYESGDIKAFIIHVNGVEHGTWGYWYDNGPEDHSEQQVAWGNTYNMGQKIGTWYFFKENGDTTKILKYENDMLDGECRYFYENGAIEKSVSYKKNKMDGPYITYYNNEEHTIKTEKTYSNDEPDGKAQSYYESGALKSETEYKNGDKEGKWTIYYENGQIKQTGNFKNDLQDGIWDMFQESGKNATTALYDDGVLLKAVEYDRFGKPKNDLDLVELNDLLNKKKSDDASERKKGGLGGLFGKNKKNKEEENETNEEE</sequence>
<dbReference type="AlphaFoldDB" id="A0A916JLZ9"/>
<gene>
    <name evidence="2" type="ORF">CRYO30217_00730</name>
</gene>
<dbReference type="PANTHER" id="PTHR33706:SF1">
    <property type="entry name" value="TPR REPEAT PROTEIN"/>
    <property type="match status" value="1"/>
</dbReference>
<proteinExistence type="predicted"/>
<reference evidence="2" key="1">
    <citation type="submission" date="2021-04" db="EMBL/GenBank/DDBJ databases">
        <authorList>
            <person name="Rodrigo-Torres L."/>
            <person name="Arahal R. D."/>
            <person name="Lucena T."/>
        </authorList>
    </citation>
    <scope>NUCLEOTIDE SEQUENCE</scope>
    <source>
        <strain evidence="2">AS29M-1</strain>
    </source>
</reference>
<accession>A0A916JLZ9</accession>
<dbReference type="Pfam" id="PF07661">
    <property type="entry name" value="MORN_2"/>
    <property type="match status" value="4"/>
</dbReference>
<evidence type="ECO:0000313" key="2">
    <source>
        <dbReference type="EMBL" id="CAG5078649.1"/>
    </source>
</evidence>
<evidence type="ECO:0000313" key="3">
    <source>
        <dbReference type="Proteomes" id="UP000683507"/>
    </source>
</evidence>
<evidence type="ECO:0000256" key="1">
    <source>
        <dbReference type="SAM" id="MobiDB-lite"/>
    </source>
</evidence>
<dbReference type="InterPro" id="IPR011652">
    <property type="entry name" value="MORN_2"/>
</dbReference>
<dbReference type="Gene3D" id="2.20.110.10">
    <property type="entry name" value="Histone H3 K4-specific methyltransferase SET7/9 N-terminal domain"/>
    <property type="match status" value="3"/>
</dbReference>
<feature type="region of interest" description="Disordered" evidence="1">
    <location>
        <begin position="330"/>
        <end position="367"/>
    </location>
</feature>
<feature type="compositionally biased region" description="Low complexity" evidence="1">
    <location>
        <begin position="26"/>
        <end position="38"/>
    </location>
</feature>
<protein>
    <recommendedName>
        <fullName evidence="4">Toxin-antitoxin system YwqK family antitoxin</fullName>
    </recommendedName>
</protein>
<dbReference type="KEGG" id="ptan:CRYO30217_00730"/>
<name>A0A916JLZ9_9FLAO</name>
<feature type="compositionally biased region" description="Basic and acidic residues" evidence="1">
    <location>
        <begin position="330"/>
        <end position="343"/>
    </location>
</feature>
<keyword evidence="3" id="KW-1185">Reference proteome</keyword>
<feature type="region of interest" description="Disordered" evidence="1">
    <location>
        <begin position="22"/>
        <end position="47"/>
    </location>
</feature>
<dbReference type="Proteomes" id="UP000683507">
    <property type="component" value="Chromosome"/>
</dbReference>
<evidence type="ECO:0008006" key="4">
    <source>
        <dbReference type="Google" id="ProtNLM"/>
    </source>
</evidence>
<organism evidence="2 3">
    <name type="scientific">Parvicella tangerina</name>
    <dbReference type="NCBI Taxonomy" id="2829795"/>
    <lineage>
        <taxon>Bacteria</taxon>
        <taxon>Pseudomonadati</taxon>
        <taxon>Bacteroidota</taxon>
        <taxon>Flavobacteriia</taxon>
        <taxon>Flavobacteriales</taxon>
        <taxon>Parvicellaceae</taxon>
        <taxon>Parvicella</taxon>
    </lineage>
</organism>